<evidence type="ECO:0000313" key="3">
    <source>
        <dbReference type="EMBL" id="EAR63101.1"/>
    </source>
</evidence>
<feature type="chain" id="PRO_5030911449" description="Tll0287-like domain-containing protein" evidence="1">
    <location>
        <begin position="19"/>
        <end position="190"/>
    </location>
</feature>
<dbReference type="EMBL" id="AAOW01000001">
    <property type="protein sequence ID" value="EAR63101.1"/>
    <property type="molecule type" value="Genomic_DNA"/>
</dbReference>
<protein>
    <recommendedName>
        <fullName evidence="2">Tll0287-like domain-containing protein</fullName>
    </recommendedName>
</protein>
<comment type="caution">
    <text evidence="3">The sequence shown here is derived from an EMBL/GenBank/DDBJ whole genome shotgun (WGS) entry which is preliminary data.</text>
</comment>
<gene>
    <name evidence="3" type="ORF">MED92_08276</name>
</gene>
<evidence type="ECO:0000259" key="2">
    <source>
        <dbReference type="Pfam" id="PF11845"/>
    </source>
</evidence>
<organism evidence="3 4">
    <name type="scientific">Neptuniibacter caesariensis</name>
    <dbReference type="NCBI Taxonomy" id="207954"/>
    <lineage>
        <taxon>Bacteria</taxon>
        <taxon>Pseudomonadati</taxon>
        <taxon>Pseudomonadota</taxon>
        <taxon>Gammaproteobacteria</taxon>
        <taxon>Oceanospirillales</taxon>
        <taxon>Oceanospirillaceae</taxon>
        <taxon>Neptuniibacter</taxon>
    </lineage>
</organism>
<reference evidence="3 4" key="1">
    <citation type="submission" date="2006-02" db="EMBL/GenBank/DDBJ databases">
        <authorList>
            <person name="Pinhassi J."/>
            <person name="Pedros-Alio C."/>
            <person name="Ferriera S."/>
            <person name="Johnson J."/>
            <person name="Kravitz S."/>
            <person name="Halpern A."/>
            <person name="Remington K."/>
            <person name="Beeson K."/>
            <person name="Tran B."/>
            <person name="Rogers Y.-H."/>
            <person name="Friedman R."/>
            <person name="Venter J.C."/>
        </authorList>
    </citation>
    <scope>NUCLEOTIDE SEQUENCE [LARGE SCALE GENOMIC DNA]</scope>
    <source>
        <strain evidence="3 4">MED92</strain>
    </source>
</reference>
<dbReference type="InterPro" id="IPR021796">
    <property type="entry name" value="Tll0287-like_dom"/>
</dbReference>
<name>A0A7U8GU45_NEPCE</name>
<evidence type="ECO:0000313" key="4">
    <source>
        <dbReference type="Proteomes" id="UP000002171"/>
    </source>
</evidence>
<feature type="signal peptide" evidence="1">
    <location>
        <begin position="1"/>
        <end position="18"/>
    </location>
</feature>
<keyword evidence="1" id="KW-0732">Signal</keyword>
<evidence type="ECO:0000256" key="1">
    <source>
        <dbReference type="SAM" id="SignalP"/>
    </source>
</evidence>
<feature type="domain" description="Tll0287-like" evidence="2">
    <location>
        <begin position="53"/>
        <end position="186"/>
    </location>
</feature>
<proteinExistence type="predicted"/>
<dbReference type="Pfam" id="PF11845">
    <property type="entry name" value="Tll0287-like"/>
    <property type="match status" value="1"/>
</dbReference>
<keyword evidence="4" id="KW-1185">Reference proteome</keyword>
<dbReference type="RefSeq" id="WP_007022119.1">
    <property type="nucleotide sequence ID" value="NZ_CH724126.1"/>
</dbReference>
<accession>A0A7U8GU45</accession>
<dbReference type="Proteomes" id="UP000002171">
    <property type="component" value="Unassembled WGS sequence"/>
</dbReference>
<sequence>MKKILCAVFLLGASTVHAETFSVNIPELQQEGKGVIKQLINTLGGELKKAKEEGGAPAAISVCNTKAADLTENIGSASDWQIARTSLKLRNPENAPDQWEKAVLEQFQSKARQGANLKTLAFSQIVVDVEGRKVFRMMKAIPVGEQCLACHGSKVQPELKAHIIELYPQDHATGFNAGDLRGAFTLKKYL</sequence>
<dbReference type="OrthoDB" id="9797588at2"/>
<dbReference type="AlphaFoldDB" id="A0A7U8GU45"/>